<proteinExistence type="predicted"/>
<accession>A0A7K1SYH7</accession>
<evidence type="ECO:0000256" key="1">
    <source>
        <dbReference type="SAM" id="Phobius"/>
    </source>
</evidence>
<dbReference type="RefSeq" id="WP_157567447.1">
    <property type="nucleotide sequence ID" value="NZ_WPIK01000010.1"/>
</dbReference>
<keyword evidence="1" id="KW-0472">Membrane</keyword>
<keyword evidence="3" id="KW-1185">Reference proteome</keyword>
<dbReference type="AlphaFoldDB" id="A0A7K1SYH7"/>
<name>A0A7K1SYH7_9SPHI</name>
<feature type="transmembrane region" description="Helical" evidence="1">
    <location>
        <begin position="172"/>
        <end position="194"/>
    </location>
</feature>
<comment type="caution">
    <text evidence="2">The sequence shown here is derived from an EMBL/GenBank/DDBJ whole genome shotgun (WGS) entry which is preliminary data.</text>
</comment>
<sequence length="196" mass="22281">MADFSLYFQLGLQHICDWQGYDHILFVTVLCGIYQLQDWRKVLILVTAFTIGHSITLALSVFNILHINTSLIEFLIPVTIVITAINNIIKRSIPQKNINLTYFLALFFGLIHGLGFSNYLKSLLGKSTNIVAQLFAFNIGLECGQVIIVISVLFLSFLLIKLFKIKPAKWSFFLSSAIFGIALMMCIDRFHQIIFK</sequence>
<dbReference type="InterPro" id="IPR032809">
    <property type="entry name" value="Put_HupE_UreJ"/>
</dbReference>
<reference evidence="2 3" key="1">
    <citation type="submission" date="2019-12" db="EMBL/GenBank/DDBJ databases">
        <title>Mucilaginibacter sp. HMF7410 genome sequencing and assembly.</title>
        <authorList>
            <person name="Kang H."/>
            <person name="Cha I."/>
            <person name="Kim H."/>
            <person name="Joh K."/>
        </authorList>
    </citation>
    <scope>NUCLEOTIDE SEQUENCE [LARGE SCALE GENOMIC DNA]</scope>
    <source>
        <strain evidence="2 3">HMF7410</strain>
    </source>
</reference>
<feature type="transmembrane region" description="Helical" evidence="1">
    <location>
        <begin position="43"/>
        <end position="65"/>
    </location>
</feature>
<keyword evidence="1" id="KW-0812">Transmembrane</keyword>
<dbReference type="Proteomes" id="UP000462014">
    <property type="component" value="Unassembled WGS sequence"/>
</dbReference>
<dbReference type="EMBL" id="WPIK01000010">
    <property type="protein sequence ID" value="MVN22318.1"/>
    <property type="molecule type" value="Genomic_DNA"/>
</dbReference>
<feature type="transmembrane region" description="Helical" evidence="1">
    <location>
        <begin position="132"/>
        <end position="160"/>
    </location>
</feature>
<evidence type="ECO:0000313" key="2">
    <source>
        <dbReference type="EMBL" id="MVN22318.1"/>
    </source>
</evidence>
<dbReference type="Pfam" id="PF13795">
    <property type="entry name" value="HupE_UreJ_2"/>
    <property type="match status" value="1"/>
</dbReference>
<protein>
    <submittedName>
        <fullName evidence="2">HupE/UreJ family protein</fullName>
    </submittedName>
</protein>
<gene>
    <name evidence="2" type="ORF">GO621_12315</name>
</gene>
<evidence type="ECO:0000313" key="3">
    <source>
        <dbReference type="Proteomes" id="UP000462014"/>
    </source>
</evidence>
<organism evidence="2 3">
    <name type="scientific">Mucilaginibacter arboris</name>
    <dbReference type="NCBI Taxonomy" id="2682090"/>
    <lineage>
        <taxon>Bacteria</taxon>
        <taxon>Pseudomonadati</taxon>
        <taxon>Bacteroidota</taxon>
        <taxon>Sphingobacteriia</taxon>
        <taxon>Sphingobacteriales</taxon>
        <taxon>Sphingobacteriaceae</taxon>
        <taxon>Mucilaginibacter</taxon>
    </lineage>
</organism>
<feature type="transmembrane region" description="Helical" evidence="1">
    <location>
        <begin position="101"/>
        <end position="120"/>
    </location>
</feature>
<keyword evidence="1" id="KW-1133">Transmembrane helix</keyword>
<feature type="transmembrane region" description="Helical" evidence="1">
    <location>
        <begin position="71"/>
        <end position="89"/>
    </location>
</feature>